<name>A0A7W6D5X9_9HYPH</name>
<accession>A0A7W6D5X9</accession>
<comment type="caution">
    <text evidence="1">The sequence shown here is derived from an EMBL/GenBank/DDBJ whole genome shotgun (WGS) entry which is preliminary data.</text>
</comment>
<organism evidence="1 2">
    <name type="scientific">Mycoplana azooxidifex</name>
    <dbReference type="NCBI Taxonomy" id="1636188"/>
    <lineage>
        <taxon>Bacteria</taxon>
        <taxon>Pseudomonadati</taxon>
        <taxon>Pseudomonadota</taxon>
        <taxon>Alphaproteobacteria</taxon>
        <taxon>Hyphomicrobiales</taxon>
        <taxon>Rhizobiaceae</taxon>
        <taxon>Mycoplana</taxon>
    </lineage>
</organism>
<evidence type="ECO:0000313" key="1">
    <source>
        <dbReference type="EMBL" id="MBB3977348.1"/>
    </source>
</evidence>
<dbReference type="AlphaFoldDB" id="A0A7W6D5X9"/>
<sequence length="68" mass="7374">MSAMLVEWMVAHCQQDQIPPASISLASMVINGSEKSEVELMRGAVHDHVKRTYSNDTAACAALLSTLK</sequence>
<dbReference type="RefSeq" id="WP_183804679.1">
    <property type="nucleotide sequence ID" value="NZ_JACIEE010000005.1"/>
</dbReference>
<gene>
    <name evidence="1" type="ORF">GGQ64_002554</name>
</gene>
<dbReference type="Proteomes" id="UP000574761">
    <property type="component" value="Unassembled WGS sequence"/>
</dbReference>
<dbReference type="EMBL" id="JACIEE010000005">
    <property type="protein sequence ID" value="MBB3977348.1"/>
    <property type="molecule type" value="Genomic_DNA"/>
</dbReference>
<evidence type="ECO:0000313" key="2">
    <source>
        <dbReference type="Proteomes" id="UP000574761"/>
    </source>
</evidence>
<proteinExistence type="predicted"/>
<keyword evidence="2" id="KW-1185">Reference proteome</keyword>
<reference evidence="1 2" key="1">
    <citation type="submission" date="2020-08" db="EMBL/GenBank/DDBJ databases">
        <title>Genomic Encyclopedia of Type Strains, Phase IV (KMG-IV): sequencing the most valuable type-strain genomes for metagenomic binning, comparative biology and taxonomic classification.</title>
        <authorList>
            <person name="Goeker M."/>
        </authorList>
    </citation>
    <scope>NUCLEOTIDE SEQUENCE [LARGE SCALE GENOMIC DNA]</scope>
    <source>
        <strain evidence="1 2">DSM 100211</strain>
    </source>
</reference>
<protein>
    <submittedName>
        <fullName evidence="1">Uncharacterized protein</fullName>
    </submittedName>
</protein>